<protein>
    <recommendedName>
        <fullName evidence="3">YncE family protein</fullName>
    </recommendedName>
</protein>
<dbReference type="Gene3D" id="2.130.10.10">
    <property type="entry name" value="YVTN repeat-like/Quinoprotein amine dehydrogenase"/>
    <property type="match status" value="1"/>
</dbReference>
<organism evidence="1 2">
    <name type="scientific">Candidatus Pseudobacter hemicellulosilyticus</name>
    <dbReference type="NCBI Taxonomy" id="3121375"/>
    <lineage>
        <taxon>Bacteria</taxon>
        <taxon>Pseudomonadati</taxon>
        <taxon>Bacteroidota</taxon>
        <taxon>Chitinophagia</taxon>
        <taxon>Chitinophagales</taxon>
        <taxon>Chitinophagaceae</taxon>
        <taxon>Pseudobacter</taxon>
    </lineage>
</organism>
<dbReference type="Proteomes" id="UP001220610">
    <property type="component" value="Chromosome"/>
</dbReference>
<dbReference type="Pfam" id="PF16819">
    <property type="entry name" value="DUF5074"/>
    <property type="match status" value="1"/>
</dbReference>
<accession>A0AAJ5WR44</accession>
<dbReference type="AlphaFoldDB" id="A0AAJ5WR44"/>
<dbReference type="InterPro" id="IPR015943">
    <property type="entry name" value="WD40/YVTN_repeat-like_dom_sf"/>
</dbReference>
<name>A0AAJ5WR44_9BACT</name>
<dbReference type="InterPro" id="IPR011044">
    <property type="entry name" value="Quino_amine_DH_bsu"/>
</dbReference>
<dbReference type="PROSITE" id="PS51257">
    <property type="entry name" value="PROKAR_LIPOPROTEIN"/>
    <property type="match status" value="1"/>
</dbReference>
<dbReference type="SUPFAM" id="SSF50969">
    <property type="entry name" value="YVTN repeat-like/Quinoprotein amine dehydrogenase"/>
    <property type="match status" value="1"/>
</dbReference>
<dbReference type="PANTHER" id="PTHR47197:SF3">
    <property type="entry name" value="DIHYDRO-HEME D1 DEHYDROGENASE"/>
    <property type="match status" value="1"/>
</dbReference>
<evidence type="ECO:0008006" key="3">
    <source>
        <dbReference type="Google" id="ProtNLM"/>
    </source>
</evidence>
<reference evidence="1" key="1">
    <citation type="submission" date="2023-03" db="EMBL/GenBank/DDBJ databases">
        <title>Andean soil-derived lignocellulolytic bacterial consortium as a source of novel taxa and putative plastic-active enzymes.</title>
        <authorList>
            <person name="Diaz-Garcia L."/>
            <person name="Chuvochina M."/>
            <person name="Feuerriegel G."/>
            <person name="Bunk B."/>
            <person name="Sproer C."/>
            <person name="Streit W.R."/>
            <person name="Rodriguez L.M."/>
            <person name="Overmann J."/>
            <person name="Jimenez D.J."/>
        </authorList>
    </citation>
    <scope>NUCLEOTIDE SEQUENCE</scope>
    <source>
        <strain evidence="1">MAG 7</strain>
    </source>
</reference>
<proteinExistence type="predicted"/>
<evidence type="ECO:0000313" key="2">
    <source>
        <dbReference type="Proteomes" id="UP001220610"/>
    </source>
</evidence>
<evidence type="ECO:0000313" key="1">
    <source>
        <dbReference type="EMBL" id="WEK34559.1"/>
    </source>
</evidence>
<sequence length="355" mass="38095">MKKLRWLFPCILLASACSKDDKKPSDPVVGVATGVYVLSEGTNNDSKLAFYDLNSKQVTGDFFLQQNPTITAGLGQYANDMLIYGSKLYIVVNASGTLVVADAANAKVIKTLELSKDHPGKLPRFVIPYKNKVYVSAWDNTVNAIDTSSLTLTKSIPVGPTPEGMAIVGSTLYVANSGGFNTEPDSTVSVVNLNTETETMKITIGTINPQKIAVNSLGDVYVSGYGVYGGVPPSVSVIQSSTNTVKKELGAAFPFSHVRIYKDVAFFYNNYGGTEVLLYNTTNNTVIRESFVTDGTAVEAVYGVNIDEENDNVYITDSKNFASSGAVFCFGSDGKKKFDFSTSPGVGPNTVVFKR</sequence>
<dbReference type="InterPro" id="IPR051200">
    <property type="entry name" value="Host-pathogen_enzymatic-act"/>
</dbReference>
<dbReference type="PANTHER" id="PTHR47197">
    <property type="entry name" value="PROTEIN NIRF"/>
    <property type="match status" value="1"/>
</dbReference>
<gene>
    <name evidence="1" type="ORF">P0Y53_18895</name>
</gene>
<dbReference type="InterPro" id="IPR031815">
    <property type="entry name" value="DUF5074"/>
</dbReference>
<dbReference type="EMBL" id="CP119311">
    <property type="protein sequence ID" value="WEK34559.1"/>
    <property type="molecule type" value="Genomic_DNA"/>
</dbReference>